<keyword evidence="3" id="KW-0539">Nucleus</keyword>
<feature type="compositionally biased region" description="Polar residues" evidence="5">
    <location>
        <begin position="593"/>
        <end position="607"/>
    </location>
</feature>
<dbReference type="PROSITE" id="PS50812">
    <property type="entry name" value="PWWP"/>
    <property type="match status" value="1"/>
</dbReference>
<protein>
    <recommendedName>
        <fullName evidence="6">PWWP domain-containing protein</fullName>
    </recommendedName>
</protein>
<dbReference type="CDD" id="cd05162">
    <property type="entry name" value="PWWP"/>
    <property type="match status" value="1"/>
</dbReference>
<dbReference type="GO" id="GO:0040029">
    <property type="term" value="P:epigenetic regulation of gene expression"/>
    <property type="evidence" value="ECO:0007669"/>
    <property type="project" value="UniProtKB-ARBA"/>
</dbReference>
<feature type="region of interest" description="Disordered" evidence="5">
    <location>
        <begin position="362"/>
        <end position="395"/>
    </location>
</feature>
<evidence type="ECO:0000256" key="1">
    <source>
        <dbReference type="ARBA" id="ARBA00023015"/>
    </source>
</evidence>
<dbReference type="OrthoDB" id="62853at2759"/>
<feature type="domain" description="PWWP" evidence="6">
    <location>
        <begin position="95"/>
        <end position="156"/>
    </location>
</feature>
<keyword evidence="8" id="KW-1185">Reference proteome</keyword>
<dbReference type="Gene3D" id="2.30.30.140">
    <property type="match status" value="1"/>
</dbReference>
<dbReference type="PANTHER" id="PTHR10688">
    <property type="entry name" value="PWWP DOMAIN-CONTAINING PROTEIN"/>
    <property type="match status" value="1"/>
</dbReference>
<feature type="compositionally biased region" description="Polar residues" evidence="5">
    <location>
        <begin position="379"/>
        <end position="395"/>
    </location>
</feature>
<dbReference type="FunFam" id="2.30.30.140:FF:000115">
    <property type="entry name" value="Tudor/PWWP/MBT superfamily protein"/>
    <property type="match status" value="1"/>
</dbReference>
<accession>A0A565B722</accession>
<feature type="region of interest" description="Disordered" evidence="5">
    <location>
        <begin position="321"/>
        <end position="344"/>
    </location>
</feature>
<evidence type="ECO:0000256" key="2">
    <source>
        <dbReference type="ARBA" id="ARBA00023163"/>
    </source>
</evidence>
<evidence type="ECO:0000313" key="7">
    <source>
        <dbReference type="EMBL" id="VVA96565.1"/>
    </source>
</evidence>
<reference evidence="7" key="1">
    <citation type="submission" date="2019-07" db="EMBL/GenBank/DDBJ databases">
        <authorList>
            <person name="Dittberner H."/>
        </authorList>
    </citation>
    <scope>NUCLEOTIDE SEQUENCE [LARGE SCALE GENOMIC DNA]</scope>
</reference>
<dbReference type="GO" id="GO:0035098">
    <property type="term" value="C:ESC/E(Z) complex"/>
    <property type="evidence" value="ECO:0007669"/>
    <property type="project" value="UniProtKB-ARBA"/>
</dbReference>
<feature type="compositionally biased region" description="Basic residues" evidence="5">
    <location>
        <begin position="483"/>
        <end position="493"/>
    </location>
</feature>
<dbReference type="AlphaFoldDB" id="A0A565B722"/>
<feature type="compositionally biased region" description="Basic and acidic residues" evidence="5">
    <location>
        <begin position="326"/>
        <end position="344"/>
    </location>
</feature>
<feature type="region of interest" description="Disordered" evidence="5">
    <location>
        <begin position="589"/>
        <end position="680"/>
    </location>
</feature>
<name>A0A565B722_9BRAS</name>
<organism evidence="7 8">
    <name type="scientific">Arabis nemorensis</name>
    <dbReference type="NCBI Taxonomy" id="586526"/>
    <lineage>
        <taxon>Eukaryota</taxon>
        <taxon>Viridiplantae</taxon>
        <taxon>Streptophyta</taxon>
        <taxon>Embryophyta</taxon>
        <taxon>Tracheophyta</taxon>
        <taxon>Spermatophyta</taxon>
        <taxon>Magnoliopsida</taxon>
        <taxon>eudicotyledons</taxon>
        <taxon>Gunneridae</taxon>
        <taxon>Pentapetalae</taxon>
        <taxon>rosids</taxon>
        <taxon>malvids</taxon>
        <taxon>Brassicales</taxon>
        <taxon>Brassicaceae</taxon>
        <taxon>Arabideae</taxon>
        <taxon>Arabis</taxon>
    </lineage>
</organism>
<dbReference type="GO" id="GO:0006355">
    <property type="term" value="P:regulation of DNA-templated transcription"/>
    <property type="evidence" value="ECO:0007669"/>
    <property type="project" value="UniProtKB-ARBA"/>
</dbReference>
<dbReference type="EMBL" id="CABITT030000003">
    <property type="protein sequence ID" value="VVA96565.1"/>
    <property type="molecule type" value="Genomic_DNA"/>
</dbReference>
<dbReference type="InterPro" id="IPR000313">
    <property type="entry name" value="PWWP_dom"/>
</dbReference>
<dbReference type="SMART" id="SM00293">
    <property type="entry name" value="PWWP"/>
    <property type="match status" value="1"/>
</dbReference>
<evidence type="ECO:0000256" key="3">
    <source>
        <dbReference type="ARBA" id="ARBA00023242"/>
    </source>
</evidence>
<keyword evidence="1" id="KW-0805">Transcription regulation</keyword>
<gene>
    <name evidence="7" type="ORF">ANE_LOCUS7010</name>
</gene>
<dbReference type="GO" id="GO:2000028">
    <property type="term" value="P:regulation of photoperiodism, flowering"/>
    <property type="evidence" value="ECO:0007669"/>
    <property type="project" value="UniProtKB-ARBA"/>
</dbReference>
<dbReference type="PANTHER" id="PTHR10688:SF5">
    <property type="entry name" value="PWWP DOMAIN-CONTAINING PROTEIN 1-RELATED"/>
    <property type="match status" value="1"/>
</dbReference>
<dbReference type="SUPFAM" id="SSF63748">
    <property type="entry name" value="Tudor/PWWP/MBT"/>
    <property type="match status" value="1"/>
</dbReference>
<evidence type="ECO:0000256" key="4">
    <source>
        <dbReference type="ARBA" id="ARBA00060746"/>
    </source>
</evidence>
<evidence type="ECO:0000256" key="5">
    <source>
        <dbReference type="SAM" id="MobiDB-lite"/>
    </source>
</evidence>
<evidence type="ECO:0000259" key="6">
    <source>
        <dbReference type="PROSITE" id="PS50812"/>
    </source>
</evidence>
<comment type="similarity">
    <text evidence="4">Belongs to the PDP family.</text>
</comment>
<dbReference type="Pfam" id="PF00855">
    <property type="entry name" value="PWWP"/>
    <property type="match status" value="1"/>
</dbReference>
<comment type="caution">
    <text evidence="7">The sequence shown here is derived from an EMBL/GenBank/DDBJ whole genome shotgun (WGS) entry which is preliminary data.</text>
</comment>
<keyword evidence="2" id="KW-0804">Transcription</keyword>
<sequence>MLLHAKDKGLEMVRQMDSAHETEVNHRVFGFPKDSDYQFYELNEADDEKKMGMASKEDKQQVPDYKSFLSEFDDYVANEKIRSGVSRSLRYGFEMGDMVWGKVKSHPWWPGRIFNEAFVSPSVRSMKKIGYVLVAFFGDNSYGWFDPSELIPFEPHVTEKSHQTNSSNFVKALEEAMEEACKRSALGLACKCRNPHNFRDSNVQGYFVVDVPDYEVQAVYSSKQIKKARDSFSSAQTLLFVKRCALAPREFGSESIKFYQKKAAVYAFRRAVFEEFDETYEQAFKAKSAYTLVKTQEPKTPSRALLSGSLVIAEALGDPKSSENAMKVKESTTQDKYLPKKREESGDMTVHFDQVQASSQLQGINGSSAGDHVLPRRTPNLQTPSGDTPGEESTVSKLSCYEDIGLAQESKARMGENVALFPEDEMFSAMTKLQQDETGRGTLTRSTEGSLQPFIERECSAGVGIRKVNVLKRSSSEMNSKNGPKKKLIKKKEPRLELSRGNPDKRKALTFVEAWAKKSSQLDSAERHSNMLTVRNFKLDVLQLLSNLQALSLDPFSGFSDRSSIKAVKQFFLRFRSLAYQKSLAKSPFATKPSKSAKTLSSSNESSKAGEKRLSSGHQQDIPSTKKLKKTSLLKPKASDKKTNQEAKKSSNLAPLIPGRNQSGPVSINAKPQPGKKMAPSAKVIEPTMLVMKFPYGTSLPSTALLKSRFGRFGPLDQSAIRVFWKASICRVVFLYKLDAQTALRYASGSNSLWQRECDLLSP</sequence>
<feature type="compositionally biased region" description="Basic and acidic residues" evidence="5">
    <location>
        <begin position="637"/>
        <end position="649"/>
    </location>
</feature>
<feature type="region of interest" description="Disordered" evidence="5">
    <location>
        <begin position="474"/>
        <end position="501"/>
    </location>
</feature>
<evidence type="ECO:0000313" key="8">
    <source>
        <dbReference type="Proteomes" id="UP000489600"/>
    </source>
</evidence>
<proteinExistence type="inferred from homology"/>
<dbReference type="Proteomes" id="UP000489600">
    <property type="component" value="Unassembled WGS sequence"/>
</dbReference>
<dbReference type="InterPro" id="IPR052657">
    <property type="entry name" value="PDP_family_Arabidopsis"/>
</dbReference>